<dbReference type="InterPro" id="IPR029058">
    <property type="entry name" value="AB_hydrolase_fold"/>
</dbReference>
<reference evidence="3" key="1">
    <citation type="journal article" date="2023" name="Commun. Biol.">
        <title>Genome analysis of Parmales, the sister group of diatoms, reveals the evolutionary specialization of diatoms from phago-mixotrophs to photoautotrophs.</title>
        <authorList>
            <person name="Ban H."/>
            <person name="Sato S."/>
            <person name="Yoshikawa S."/>
            <person name="Yamada K."/>
            <person name="Nakamura Y."/>
            <person name="Ichinomiya M."/>
            <person name="Sato N."/>
            <person name="Blanc-Mathieu R."/>
            <person name="Endo H."/>
            <person name="Kuwata A."/>
            <person name="Ogata H."/>
        </authorList>
    </citation>
    <scope>NUCLEOTIDE SEQUENCE [LARGE SCALE GENOMIC DNA]</scope>
</reference>
<dbReference type="EMBL" id="BRYA01000081">
    <property type="protein sequence ID" value="GMI38076.1"/>
    <property type="molecule type" value="Genomic_DNA"/>
</dbReference>
<name>A0A9W7G901_9STRA</name>
<dbReference type="GO" id="GO:0047746">
    <property type="term" value="F:chlorophyllase activity"/>
    <property type="evidence" value="ECO:0007669"/>
    <property type="project" value="TreeGrafter"/>
</dbReference>
<sequence>MSATTLKAEVGKLPRVYSTMPYEIPGGGKANVNYAVSGPEGGAPIMLIHGFGASINHWRYNEPFLTGLGYRVVRLDLLGFGASDKPPPEGEFDYNMELFEDVTLKVIEHVEGTGEVKVEGGVGGGWIVGGNSIGGLTALMVGRTLKKRCRGVVLFNTSGGMTSFRYEELPLLLRPILWFVQNMIRKYGNGFWENFKKPENVEQILRDQVYPDNRNVNQELLDIILEPSYDKGAREVFLAVFGGEAGPTPEDIIGQYSEGSKILALWGTGDLWTPLDNGLHPGSKLGDFAKEGVEYELVRLEGAGHCPHDEAPELCHQALGPWLERLQG</sequence>
<dbReference type="PRINTS" id="PR00412">
    <property type="entry name" value="EPOXHYDRLASE"/>
</dbReference>
<organism evidence="2 3">
    <name type="scientific">Triparma columacea</name>
    <dbReference type="NCBI Taxonomy" id="722753"/>
    <lineage>
        <taxon>Eukaryota</taxon>
        <taxon>Sar</taxon>
        <taxon>Stramenopiles</taxon>
        <taxon>Ochrophyta</taxon>
        <taxon>Bolidophyceae</taxon>
        <taxon>Parmales</taxon>
        <taxon>Triparmaceae</taxon>
        <taxon>Triparma</taxon>
    </lineage>
</organism>
<proteinExistence type="predicted"/>
<protein>
    <recommendedName>
        <fullName evidence="1">AB hydrolase-1 domain-containing protein</fullName>
    </recommendedName>
</protein>
<dbReference type="GO" id="GO:0015994">
    <property type="term" value="P:chlorophyll metabolic process"/>
    <property type="evidence" value="ECO:0007669"/>
    <property type="project" value="TreeGrafter"/>
</dbReference>
<dbReference type="SUPFAM" id="SSF53474">
    <property type="entry name" value="alpha/beta-Hydrolases"/>
    <property type="match status" value="1"/>
</dbReference>
<dbReference type="GO" id="GO:0009507">
    <property type="term" value="C:chloroplast"/>
    <property type="evidence" value="ECO:0007669"/>
    <property type="project" value="TreeGrafter"/>
</dbReference>
<dbReference type="InterPro" id="IPR000639">
    <property type="entry name" value="Epox_hydrolase-like"/>
</dbReference>
<keyword evidence="3" id="KW-1185">Reference proteome</keyword>
<dbReference type="Proteomes" id="UP001165065">
    <property type="component" value="Unassembled WGS sequence"/>
</dbReference>
<gene>
    <name evidence="2" type="ORF">TrCOL_g12396</name>
</gene>
<dbReference type="PANTHER" id="PTHR46438:SF7">
    <property type="entry name" value="ALPHA_BETA-HYDROLASES SUPERFAMILY PROTEIN"/>
    <property type="match status" value="1"/>
</dbReference>
<dbReference type="Pfam" id="PF12697">
    <property type="entry name" value="Abhydrolase_6"/>
    <property type="match status" value="1"/>
</dbReference>
<feature type="domain" description="AB hydrolase-1" evidence="1">
    <location>
        <begin position="46"/>
        <end position="315"/>
    </location>
</feature>
<accession>A0A9W7G901</accession>
<evidence type="ECO:0000313" key="3">
    <source>
        <dbReference type="Proteomes" id="UP001165065"/>
    </source>
</evidence>
<dbReference type="Gene3D" id="3.40.50.1820">
    <property type="entry name" value="alpha/beta hydrolase"/>
    <property type="match status" value="1"/>
</dbReference>
<dbReference type="AlphaFoldDB" id="A0A9W7G901"/>
<dbReference type="OrthoDB" id="408373at2759"/>
<comment type="caution">
    <text evidence="2">The sequence shown here is derived from an EMBL/GenBank/DDBJ whole genome shotgun (WGS) entry which is preliminary data.</text>
</comment>
<evidence type="ECO:0000313" key="2">
    <source>
        <dbReference type="EMBL" id="GMI38076.1"/>
    </source>
</evidence>
<evidence type="ECO:0000259" key="1">
    <source>
        <dbReference type="Pfam" id="PF12697"/>
    </source>
</evidence>
<dbReference type="PANTHER" id="PTHR46438">
    <property type="entry name" value="ALPHA/BETA-HYDROLASES SUPERFAMILY PROTEIN"/>
    <property type="match status" value="1"/>
</dbReference>
<dbReference type="InterPro" id="IPR000073">
    <property type="entry name" value="AB_hydrolase_1"/>
</dbReference>